<keyword evidence="3" id="KW-0853">WD repeat</keyword>
<evidence type="ECO:0000256" key="1">
    <source>
        <dbReference type="ARBA" id="ARBA00022786"/>
    </source>
</evidence>
<dbReference type="InterPro" id="IPR019775">
    <property type="entry name" value="WD40_repeat_CS"/>
</dbReference>
<dbReference type="GO" id="GO:0030674">
    <property type="term" value="F:protein-macromolecule adaptor activity"/>
    <property type="evidence" value="ECO:0007669"/>
    <property type="project" value="TreeGrafter"/>
</dbReference>
<feature type="compositionally biased region" description="Polar residues" evidence="4">
    <location>
        <begin position="220"/>
        <end position="234"/>
    </location>
</feature>
<feature type="repeat" description="WD" evidence="3">
    <location>
        <begin position="120"/>
        <end position="161"/>
    </location>
</feature>
<organism evidence="5 6">
    <name type="scientific">Phytophthora aleatoria</name>
    <dbReference type="NCBI Taxonomy" id="2496075"/>
    <lineage>
        <taxon>Eukaryota</taxon>
        <taxon>Sar</taxon>
        <taxon>Stramenopiles</taxon>
        <taxon>Oomycota</taxon>
        <taxon>Peronosporomycetes</taxon>
        <taxon>Peronosporales</taxon>
        <taxon>Peronosporaceae</taxon>
        <taxon>Phytophthora</taxon>
    </lineage>
</organism>
<dbReference type="GO" id="GO:0005634">
    <property type="term" value="C:nucleus"/>
    <property type="evidence" value="ECO:0007669"/>
    <property type="project" value="TreeGrafter"/>
</dbReference>
<dbReference type="PROSITE" id="PS50294">
    <property type="entry name" value="WD_REPEATS_REGION"/>
    <property type="match status" value="3"/>
</dbReference>
<proteinExistence type="predicted"/>
<dbReference type="EMBL" id="JAENGY010001024">
    <property type="protein sequence ID" value="KAG6953444.1"/>
    <property type="molecule type" value="Genomic_DNA"/>
</dbReference>
<feature type="region of interest" description="Disordered" evidence="4">
    <location>
        <begin position="208"/>
        <end position="255"/>
    </location>
</feature>
<feature type="repeat" description="WD" evidence="3">
    <location>
        <begin position="370"/>
        <end position="391"/>
    </location>
</feature>
<dbReference type="GO" id="GO:0043161">
    <property type="term" value="P:proteasome-mediated ubiquitin-dependent protein catabolic process"/>
    <property type="evidence" value="ECO:0007669"/>
    <property type="project" value="TreeGrafter"/>
</dbReference>
<feature type="compositionally biased region" description="Basic and acidic residues" evidence="4">
    <location>
        <begin position="547"/>
        <end position="557"/>
    </location>
</feature>
<feature type="region of interest" description="Disordered" evidence="4">
    <location>
        <begin position="518"/>
        <end position="616"/>
    </location>
</feature>
<evidence type="ECO:0000313" key="5">
    <source>
        <dbReference type="EMBL" id="KAG6953444.1"/>
    </source>
</evidence>
<dbReference type="SMART" id="SM00320">
    <property type="entry name" value="WD40"/>
    <property type="match status" value="6"/>
</dbReference>
<feature type="repeat" description="WD" evidence="3">
    <location>
        <begin position="420"/>
        <end position="454"/>
    </location>
</feature>
<dbReference type="PANTHER" id="PTHR22852:SF0">
    <property type="entry name" value="DENTICLELESS PROTEIN HOMOLOG"/>
    <property type="match status" value="1"/>
</dbReference>
<dbReference type="Pfam" id="PF00400">
    <property type="entry name" value="WD40"/>
    <property type="match status" value="5"/>
</dbReference>
<reference evidence="5" key="1">
    <citation type="submission" date="2021-01" db="EMBL/GenBank/DDBJ databases">
        <title>Phytophthora aleatoria, a newly-described species from Pinus radiata is distinct from Phytophthora cactorum isolates based on comparative genomics.</title>
        <authorList>
            <person name="Mcdougal R."/>
            <person name="Panda P."/>
            <person name="Williams N."/>
            <person name="Studholme D.J."/>
        </authorList>
    </citation>
    <scope>NUCLEOTIDE SEQUENCE</scope>
    <source>
        <strain evidence="5">NZFS 4037</strain>
    </source>
</reference>
<evidence type="ECO:0008006" key="7">
    <source>
        <dbReference type="Google" id="ProtNLM"/>
    </source>
</evidence>
<feature type="compositionally biased region" description="Low complexity" evidence="4">
    <location>
        <begin position="242"/>
        <end position="253"/>
    </location>
</feature>
<keyword evidence="1" id="KW-0833">Ubl conjugation pathway</keyword>
<sequence length="616" mass="66922">MANLAQQLARLQLGASGGRHRPSKRLNDVPPISANDSSISLQHSSIQRSLLASLHCPAQRVQALGDGPEAPINGQTTGYMPSGPIFQVAYAHTKNLLVAVDEEGVVGVVNVAAGRRKSRWMAHHNAVFDVIWTQDDTQVLTAAGDLEIRIWDVETTGTNSATPVSTLRGHDMSVKCVRQAPDNAHVFASGGRDGRVLLWDTRATGKPVSSLENVHAEPTPSRTSSPNVSFTTPTQKRRRRGAAASSSSPSPRSVTCVEFSSSGSEIITAGAVDAVVKFWDLRRLSRGKKKAGAKMPVPIREISCSSREGARRGISSLTLRQRGSGGASHLLVNVLSDSIAVIDIGQKQHQARTVLRCSGHQASSFYCKAAFSPEGDFVAGSSADGLVYVWDARVSSSYDGALSSSCSGLGVQQRAPCFALKGHTNEVNGVAWSSQDFTQLASCSDDGTVRCWQVGGEKDQRLGRQNQENSGEGARFELQIASCDDSSDGKTEWANWNEFADQSDGYAYRVRGNKSAQAYHSSYPLSPRRQRVTLPDKQRASPQVTRHNTEPRLHPVHEIPAPAQQQPQQEPQDSQDGQDSRPEPKRRIKLRRKAKRPVQPKRAQRTLLELWGRVPT</sequence>
<evidence type="ECO:0000256" key="4">
    <source>
        <dbReference type="SAM" id="MobiDB-lite"/>
    </source>
</evidence>
<feature type="repeat" description="WD" evidence="3">
    <location>
        <begin position="254"/>
        <end position="282"/>
    </location>
</feature>
<dbReference type="InterPro" id="IPR051865">
    <property type="entry name" value="WD-repeat_CDT2_adapter"/>
</dbReference>
<dbReference type="PROSITE" id="PS00678">
    <property type="entry name" value="WD_REPEATS_1"/>
    <property type="match status" value="2"/>
</dbReference>
<dbReference type="AlphaFoldDB" id="A0A8J5J2H2"/>
<evidence type="ECO:0000256" key="2">
    <source>
        <dbReference type="ARBA" id="ARBA00043952"/>
    </source>
</evidence>
<evidence type="ECO:0000256" key="3">
    <source>
        <dbReference type="PROSITE-ProRule" id="PRU00221"/>
    </source>
</evidence>
<dbReference type="Proteomes" id="UP000709295">
    <property type="component" value="Unassembled WGS sequence"/>
</dbReference>
<gene>
    <name evidence="5" type="ORF">JG688_00012805</name>
</gene>
<accession>A0A8J5J2H2</accession>
<dbReference type="PROSITE" id="PS50082">
    <property type="entry name" value="WD_REPEATS_2"/>
    <property type="match status" value="5"/>
</dbReference>
<protein>
    <recommendedName>
        <fullName evidence="7">Denticleless protein</fullName>
    </recommendedName>
</protein>
<feature type="compositionally biased region" description="Basic residues" evidence="4">
    <location>
        <begin position="586"/>
        <end position="604"/>
    </location>
</feature>
<feature type="repeat" description="WD" evidence="3">
    <location>
        <begin position="167"/>
        <end position="202"/>
    </location>
</feature>
<name>A0A8J5J2H2_9STRA</name>
<dbReference type="PANTHER" id="PTHR22852">
    <property type="entry name" value="LETHAL 2 DENTICLELESS PROTEIN RETINOIC ACID-REGULATED NUCLEAR MATRIX-ASSOCIATED PROTEIN"/>
    <property type="match status" value="1"/>
</dbReference>
<keyword evidence="6" id="KW-1185">Reference proteome</keyword>
<feature type="compositionally biased region" description="Low complexity" evidence="4">
    <location>
        <begin position="560"/>
        <end position="577"/>
    </location>
</feature>
<comment type="pathway">
    <text evidence="2">Protein modification.</text>
</comment>
<dbReference type="InterPro" id="IPR001680">
    <property type="entry name" value="WD40_rpt"/>
</dbReference>
<comment type="caution">
    <text evidence="5">The sequence shown here is derived from an EMBL/GenBank/DDBJ whole genome shotgun (WGS) entry which is preliminary data.</text>
</comment>
<feature type="region of interest" description="Disordered" evidence="4">
    <location>
        <begin position="13"/>
        <end position="38"/>
    </location>
</feature>
<evidence type="ECO:0000313" key="6">
    <source>
        <dbReference type="Proteomes" id="UP000709295"/>
    </source>
</evidence>